<reference evidence="2" key="1">
    <citation type="journal article" date="2023" name="G3 (Bethesda)">
        <title>A reference genome for the long-term kleptoplast-retaining sea slug Elysia crispata morphotype clarki.</title>
        <authorList>
            <person name="Eastman K.E."/>
            <person name="Pendleton A.L."/>
            <person name="Shaikh M.A."/>
            <person name="Suttiyut T."/>
            <person name="Ogas R."/>
            <person name="Tomko P."/>
            <person name="Gavelis G."/>
            <person name="Widhalm J.R."/>
            <person name="Wisecaver J.H."/>
        </authorList>
    </citation>
    <scope>NUCLEOTIDE SEQUENCE</scope>
    <source>
        <strain evidence="2">ECLA1</strain>
    </source>
</reference>
<comment type="caution">
    <text evidence="2">The sequence shown here is derived from an EMBL/GenBank/DDBJ whole genome shotgun (WGS) entry which is preliminary data.</text>
</comment>
<sequence length="262" mass="27905">MKDFLFTVSFVLLMVIPTQTRPQSLLTINPYREFCLGPCRGTCTLFSLGCSLPSCQVCMASCEDVCDTRGRLAFPDVLGIGGIFPFFSRQGQNAFEGLFSILTQSRGSPSSPNSNGLLNLFFGGQPVSYPLSTKAGSKNGSGLFDLLHGGRPGAQYGESSKTESKTKGPTILDLFQSFKNFSGPFLESISETLKNGTTAFNAAGEVSQKINDFNSADDTDNTDTRSIANTSFTSDLILTPIKGNHVDGSSGNLLLGPVSDAE</sequence>
<evidence type="ECO:0000313" key="3">
    <source>
        <dbReference type="Proteomes" id="UP001283361"/>
    </source>
</evidence>
<organism evidence="2 3">
    <name type="scientific">Elysia crispata</name>
    <name type="common">lettuce slug</name>
    <dbReference type="NCBI Taxonomy" id="231223"/>
    <lineage>
        <taxon>Eukaryota</taxon>
        <taxon>Metazoa</taxon>
        <taxon>Spiralia</taxon>
        <taxon>Lophotrochozoa</taxon>
        <taxon>Mollusca</taxon>
        <taxon>Gastropoda</taxon>
        <taxon>Heterobranchia</taxon>
        <taxon>Euthyneura</taxon>
        <taxon>Panpulmonata</taxon>
        <taxon>Sacoglossa</taxon>
        <taxon>Placobranchoidea</taxon>
        <taxon>Plakobranchidae</taxon>
        <taxon>Elysia</taxon>
    </lineage>
</organism>
<protein>
    <submittedName>
        <fullName evidence="2">Uncharacterized protein</fullName>
    </submittedName>
</protein>
<dbReference type="AlphaFoldDB" id="A0AAE0YI81"/>
<dbReference type="Proteomes" id="UP001283361">
    <property type="component" value="Unassembled WGS sequence"/>
</dbReference>
<dbReference type="EMBL" id="JAWDGP010006193">
    <property type="protein sequence ID" value="KAK3745810.1"/>
    <property type="molecule type" value="Genomic_DNA"/>
</dbReference>
<keyword evidence="3" id="KW-1185">Reference proteome</keyword>
<keyword evidence="1" id="KW-0732">Signal</keyword>
<feature type="signal peptide" evidence="1">
    <location>
        <begin position="1"/>
        <end position="20"/>
    </location>
</feature>
<evidence type="ECO:0000256" key="1">
    <source>
        <dbReference type="SAM" id="SignalP"/>
    </source>
</evidence>
<feature type="chain" id="PRO_5041923321" evidence="1">
    <location>
        <begin position="21"/>
        <end position="262"/>
    </location>
</feature>
<name>A0AAE0YI81_9GAST</name>
<proteinExistence type="predicted"/>
<gene>
    <name evidence="2" type="ORF">RRG08_030683</name>
</gene>
<accession>A0AAE0YI81</accession>
<evidence type="ECO:0000313" key="2">
    <source>
        <dbReference type="EMBL" id="KAK3745810.1"/>
    </source>
</evidence>